<proteinExistence type="predicted"/>
<keyword evidence="5" id="KW-1185">Reference proteome</keyword>
<dbReference type="GO" id="GO:0008270">
    <property type="term" value="F:zinc ion binding"/>
    <property type="evidence" value="ECO:0007669"/>
    <property type="project" value="UniProtKB-KW"/>
</dbReference>
<evidence type="ECO:0000313" key="5">
    <source>
        <dbReference type="Proteomes" id="UP000236161"/>
    </source>
</evidence>
<sequence>MHAAHNKQQGPISDLQHSVASSKHSSTLQPQPHANQPCSQHSEPQSQQNSTLHSQPHANQQASQPSFQKSVANLNPQQENLLQNRHHNFSSSPKQQAQQSRAASSAWARREYVSFGDIDLSNSAHIHEGVVQLDRASISYMQTKLASALVGKLFGRRLSFQFLSGELHKRWGHYDGFKVLDASKDSLICHFQNETNRDAVIRSGPWTVAGQILGLDVWSLDFDLSSVGVSTPIWIRLPALPLYYWGKENLARISSEIGTSLWLDPITANMEKIAFVRICVRVNLTQPLKPGVWINGPKGKFFQRVEYEGITVVCFKCGVVGHRDQSCPLLWPNMQAHTTTHSIPLASDDRMDTTTNNAALSTNVCNPINNSTQDDHSLHGQPNHLEDAAKESVGPWMLVTNRRKKSHSVPGQLPTLVASENINKSTHAPPLKSAKQQQRSSAKQYRAVGQQATEPKTSQHSQLHSIHLQNSVDLQKNTAAQHCRTMGQPAIKEKLLQNMPKSSTELQSSAVFQCSELTQQHVPSVQKKPVQNLLSCKQNGLAALHNNADFQFGSVQSAGSVAATVQQPSERTWIALKPPHLRQRLKTAELFRFSTSILLLYLI</sequence>
<evidence type="ECO:0000256" key="2">
    <source>
        <dbReference type="SAM" id="MobiDB-lite"/>
    </source>
</evidence>
<evidence type="ECO:0000313" key="4">
    <source>
        <dbReference type="EMBL" id="PKA48987.1"/>
    </source>
</evidence>
<feature type="region of interest" description="Disordered" evidence="2">
    <location>
        <begin position="402"/>
        <end position="463"/>
    </location>
</feature>
<keyword evidence="1" id="KW-0862">Zinc</keyword>
<keyword evidence="1" id="KW-0479">Metal-binding</keyword>
<organism evidence="4 5">
    <name type="scientific">Apostasia shenzhenica</name>
    <dbReference type="NCBI Taxonomy" id="1088818"/>
    <lineage>
        <taxon>Eukaryota</taxon>
        <taxon>Viridiplantae</taxon>
        <taxon>Streptophyta</taxon>
        <taxon>Embryophyta</taxon>
        <taxon>Tracheophyta</taxon>
        <taxon>Spermatophyta</taxon>
        <taxon>Magnoliopsida</taxon>
        <taxon>Liliopsida</taxon>
        <taxon>Asparagales</taxon>
        <taxon>Orchidaceae</taxon>
        <taxon>Apostasioideae</taxon>
        <taxon>Apostasia</taxon>
    </lineage>
</organism>
<evidence type="ECO:0000259" key="3">
    <source>
        <dbReference type="PROSITE" id="PS50158"/>
    </source>
</evidence>
<accession>A0A2I0A0C9</accession>
<dbReference type="PROSITE" id="PS50158">
    <property type="entry name" value="ZF_CCHC"/>
    <property type="match status" value="1"/>
</dbReference>
<dbReference type="Pfam" id="PF14111">
    <property type="entry name" value="DUF4283"/>
    <property type="match status" value="1"/>
</dbReference>
<protein>
    <recommendedName>
        <fullName evidence="3">CCHC-type domain-containing protein</fullName>
    </recommendedName>
</protein>
<dbReference type="EMBL" id="KZ452042">
    <property type="protein sequence ID" value="PKA48987.1"/>
    <property type="molecule type" value="Genomic_DNA"/>
</dbReference>
<feature type="region of interest" description="Disordered" evidence="2">
    <location>
        <begin position="1"/>
        <end position="66"/>
    </location>
</feature>
<feature type="compositionally biased region" description="Low complexity" evidence="2">
    <location>
        <begin position="432"/>
        <end position="447"/>
    </location>
</feature>
<dbReference type="InterPro" id="IPR025558">
    <property type="entry name" value="DUF4283"/>
</dbReference>
<dbReference type="PANTHER" id="PTHR31286">
    <property type="entry name" value="GLYCINE-RICH CELL WALL STRUCTURAL PROTEIN 1.8-LIKE"/>
    <property type="match status" value="1"/>
</dbReference>
<dbReference type="OrthoDB" id="1750606at2759"/>
<evidence type="ECO:0000256" key="1">
    <source>
        <dbReference type="PROSITE-ProRule" id="PRU00047"/>
    </source>
</evidence>
<feature type="compositionally biased region" description="Polar residues" evidence="2">
    <location>
        <begin position="450"/>
        <end position="463"/>
    </location>
</feature>
<dbReference type="InterPro" id="IPR040256">
    <property type="entry name" value="At4g02000-like"/>
</dbReference>
<gene>
    <name evidence="4" type="ORF">AXF42_Ash019525</name>
</gene>
<name>A0A2I0A0C9_9ASPA</name>
<dbReference type="AlphaFoldDB" id="A0A2I0A0C9"/>
<reference evidence="4 5" key="1">
    <citation type="journal article" date="2017" name="Nature">
        <title>The Apostasia genome and the evolution of orchids.</title>
        <authorList>
            <person name="Zhang G.Q."/>
            <person name="Liu K.W."/>
            <person name="Li Z."/>
            <person name="Lohaus R."/>
            <person name="Hsiao Y.Y."/>
            <person name="Niu S.C."/>
            <person name="Wang J.Y."/>
            <person name="Lin Y.C."/>
            <person name="Xu Q."/>
            <person name="Chen L.J."/>
            <person name="Yoshida K."/>
            <person name="Fujiwara S."/>
            <person name="Wang Z.W."/>
            <person name="Zhang Y.Q."/>
            <person name="Mitsuda N."/>
            <person name="Wang M."/>
            <person name="Liu G.H."/>
            <person name="Pecoraro L."/>
            <person name="Huang H.X."/>
            <person name="Xiao X.J."/>
            <person name="Lin M."/>
            <person name="Wu X.Y."/>
            <person name="Wu W.L."/>
            <person name="Chen Y.Y."/>
            <person name="Chang S.B."/>
            <person name="Sakamoto S."/>
            <person name="Ohme-Takagi M."/>
            <person name="Yagi M."/>
            <person name="Zeng S.J."/>
            <person name="Shen C.Y."/>
            <person name="Yeh C.M."/>
            <person name="Luo Y.B."/>
            <person name="Tsai W.C."/>
            <person name="Van de Peer Y."/>
            <person name="Liu Z.J."/>
        </authorList>
    </citation>
    <scope>NUCLEOTIDE SEQUENCE [LARGE SCALE GENOMIC DNA]</scope>
    <source>
        <strain evidence="5">cv. Shenzhen</strain>
        <tissue evidence="4">Stem</tissue>
    </source>
</reference>
<dbReference type="PANTHER" id="PTHR31286:SF99">
    <property type="entry name" value="DUF4283 DOMAIN-CONTAINING PROTEIN"/>
    <property type="match status" value="1"/>
</dbReference>
<dbReference type="InterPro" id="IPR001878">
    <property type="entry name" value="Znf_CCHC"/>
</dbReference>
<dbReference type="Proteomes" id="UP000236161">
    <property type="component" value="Unassembled WGS sequence"/>
</dbReference>
<dbReference type="GO" id="GO:0003676">
    <property type="term" value="F:nucleic acid binding"/>
    <property type="evidence" value="ECO:0007669"/>
    <property type="project" value="InterPro"/>
</dbReference>
<keyword evidence="1" id="KW-0863">Zinc-finger</keyword>
<dbReference type="STRING" id="1088818.A0A2I0A0C9"/>
<feature type="domain" description="CCHC-type" evidence="3">
    <location>
        <begin position="314"/>
        <end position="328"/>
    </location>
</feature>